<reference evidence="1 2" key="1">
    <citation type="submission" date="2016-10" db="EMBL/GenBank/DDBJ databases">
        <authorList>
            <person name="de Groot N.N."/>
        </authorList>
    </citation>
    <scope>NUCLEOTIDE SEQUENCE [LARGE SCALE GENOMIC DNA]</scope>
    <source>
        <strain evidence="1 2">DSM 18180</strain>
    </source>
</reference>
<accession>A0A1K2ITC7</accession>
<gene>
    <name evidence="1" type="ORF">SAMN05428642_1067</name>
</gene>
<proteinExistence type="predicted"/>
<name>A0A1K2ITC7_9FLAO</name>
<dbReference type="AlphaFoldDB" id="A0A1K2ITC7"/>
<evidence type="ECO:0000313" key="2">
    <source>
        <dbReference type="Proteomes" id="UP000182544"/>
    </source>
</evidence>
<sequence>MQDVNRSKKKKYCIVIISKPLTLESFNKSLTNNNLYINKYDYLEQGVNIIKNTQLNNHKLI</sequence>
<protein>
    <submittedName>
        <fullName evidence="1">Uncharacterized protein</fullName>
    </submittedName>
</protein>
<keyword evidence="2" id="KW-1185">Reference proteome</keyword>
<dbReference type="Proteomes" id="UP000182544">
    <property type="component" value="Unassembled WGS sequence"/>
</dbReference>
<dbReference type="EMBL" id="FPKV01000006">
    <property type="protein sequence ID" value="SFZ94971.1"/>
    <property type="molecule type" value="Genomic_DNA"/>
</dbReference>
<organism evidence="1 2">
    <name type="scientific">Flaviramulus basaltis</name>
    <dbReference type="NCBI Taxonomy" id="369401"/>
    <lineage>
        <taxon>Bacteria</taxon>
        <taxon>Pseudomonadati</taxon>
        <taxon>Bacteroidota</taxon>
        <taxon>Flavobacteriia</taxon>
        <taxon>Flavobacteriales</taxon>
        <taxon>Flavobacteriaceae</taxon>
        <taxon>Flaviramulus</taxon>
    </lineage>
</organism>
<evidence type="ECO:0000313" key="1">
    <source>
        <dbReference type="EMBL" id="SFZ94971.1"/>
    </source>
</evidence>
<dbReference type="STRING" id="369401.SAMN05428642_1067"/>